<dbReference type="Gene3D" id="1.10.8.270">
    <property type="entry name" value="putative rabgap domain of human tbc1 domain family member 14 like domains"/>
    <property type="match status" value="1"/>
</dbReference>
<sequence>MAAWYSNLSISELKDTVLHGNIKNRFILWKIFLGILQGPYEDWLSTNSKLREDYNHMKSALTPSINLKQAGTLNNPLSTNSDSPWFTHFKYQEERRVIRIDVDRTFQKYQIFQDEQNKNILENILFVWSMTHSIGYNQGLNEICAVIMYALLNEPESEDGLASWEYIEADCYWIFSKIMELNIEELFVHEIEQSKIGNTLDDVACYDRSILRETPEMVRRSHYIFHRILSVTDQELYLHIQKSKYDPQLFFVRWLRCLISREFTLNQTLLIWDAMLACHSINNKELELLNYICAAMLSADRENLLHTPCGDLLQLLMNPLTINDIPFVINSAVMFYEEQIDKKKTVLMRTDGGEGTLTSSLKMLYKMVSNKAEHLKKKTKNKKQKGATLESMLLYVSQSKLMIEEQLQAKSLDKDKTKKTIKKLKYLLDYPK</sequence>
<organism evidence="3 4">
    <name type="scientific">Blepharisma stoltei</name>
    <dbReference type="NCBI Taxonomy" id="1481888"/>
    <lineage>
        <taxon>Eukaryota</taxon>
        <taxon>Sar</taxon>
        <taxon>Alveolata</taxon>
        <taxon>Ciliophora</taxon>
        <taxon>Postciliodesmatophora</taxon>
        <taxon>Heterotrichea</taxon>
        <taxon>Heterotrichida</taxon>
        <taxon>Blepharismidae</taxon>
        <taxon>Blepharisma</taxon>
    </lineage>
</organism>
<dbReference type="SMART" id="SM00164">
    <property type="entry name" value="TBC"/>
    <property type="match status" value="1"/>
</dbReference>
<evidence type="ECO:0000256" key="1">
    <source>
        <dbReference type="ARBA" id="ARBA00022468"/>
    </source>
</evidence>
<dbReference type="AlphaFoldDB" id="A0AAU9IGY7"/>
<reference evidence="3" key="1">
    <citation type="submission" date="2021-09" db="EMBL/GenBank/DDBJ databases">
        <authorList>
            <consortium name="AG Swart"/>
            <person name="Singh M."/>
            <person name="Singh A."/>
            <person name="Seah K."/>
            <person name="Emmerich C."/>
        </authorList>
    </citation>
    <scope>NUCLEOTIDE SEQUENCE</scope>
    <source>
        <strain evidence="3">ATCC30299</strain>
    </source>
</reference>
<dbReference type="Gene3D" id="1.10.472.80">
    <property type="entry name" value="Ypt/Rab-GAP domain of gyp1p, domain 3"/>
    <property type="match status" value="1"/>
</dbReference>
<name>A0AAU9IGY7_9CILI</name>
<dbReference type="GO" id="GO:0005096">
    <property type="term" value="F:GTPase activator activity"/>
    <property type="evidence" value="ECO:0007669"/>
    <property type="project" value="UniProtKB-KW"/>
</dbReference>
<dbReference type="SUPFAM" id="SSF47923">
    <property type="entry name" value="Ypt/Rab-GAP domain of gyp1p"/>
    <property type="match status" value="2"/>
</dbReference>
<evidence type="ECO:0000313" key="3">
    <source>
        <dbReference type="EMBL" id="CAG9313115.1"/>
    </source>
</evidence>
<dbReference type="InterPro" id="IPR000195">
    <property type="entry name" value="Rab-GAP-TBC_dom"/>
</dbReference>
<feature type="domain" description="Rab-GAP TBC" evidence="2">
    <location>
        <begin position="19"/>
        <end position="279"/>
    </location>
</feature>
<comment type="caution">
    <text evidence="3">The sequence shown here is derived from an EMBL/GenBank/DDBJ whole genome shotgun (WGS) entry which is preliminary data.</text>
</comment>
<evidence type="ECO:0000313" key="4">
    <source>
        <dbReference type="Proteomes" id="UP001162131"/>
    </source>
</evidence>
<keyword evidence="4" id="KW-1185">Reference proteome</keyword>
<dbReference type="PANTHER" id="PTHR22957">
    <property type="entry name" value="TBC1 DOMAIN FAMILY MEMBER GTPASE-ACTIVATING PROTEIN"/>
    <property type="match status" value="1"/>
</dbReference>
<dbReference type="Proteomes" id="UP001162131">
    <property type="component" value="Unassembled WGS sequence"/>
</dbReference>
<dbReference type="InterPro" id="IPR035969">
    <property type="entry name" value="Rab-GAP_TBC_sf"/>
</dbReference>
<evidence type="ECO:0000259" key="2">
    <source>
        <dbReference type="PROSITE" id="PS50086"/>
    </source>
</evidence>
<keyword evidence="1" id="KW-0343">GTPase activation</keyword>
<dbReference type="Pfam" id="PF00566">
    <property type="entry name" value="RabGAP-TBC"/>
    <property type="match status" value="1"/>
</dbReference>
<dbReference type="PROSITE" id="PS50086">
    <property type="entry name" value="TBC_RABGAP"/>
    <property type="match status" value="1"/>
</dbReference>
<accession>A0AAU9IGY7</accession>
<dbReference type="EMBL" id="CAJZBQ010000010">
    <property type="protein sequence ID" value="CAG9313115.1"/>
    <property type="molecule type" value="Genomic_DNA"/>
</dbReference>
<protein>
    <recommendedName>
        <fullName evidence="2">Rab-GAP TBC domain-containing protein</fullName>
    </recommendedName>
</protein>
<dbReference type="PANTHER" id="PTHR22957:SF337">
    <property type="entry name" value="TBC1 DOMAIN FAMILY MEMBER 5"/>
    <property type="match status" value="1"/>
</dbReference>
<proteinExistence type="predicted"/>
<gene>
    <name evidence="3" type="ORF">BSTOLATCC_MIC8394</name>
</gene>